<evidence type="ECO:0000256" key="4">
    <source>
        <dbReference type="ARBA" id="ARBA00022989"/>
    </source>
</evidence>
<evidence type="ECO:0000256" key="3">
    <source>
        <dbReference type="ARBA" id="ARBA00022692"/>
    </source>
</evidence>
<keyword evidence="4 6" id="KW-1133">Transmembrane helix</keyword>
<keyword evidence="3 6" id="KW-0812">Transmembrane</keyword>
<evidence type="ECO:0000313" key="8">
    <source>
        <dbReference type="EMBL" id="MBC5689211.1"/>
    </source>
</evidence>
<sequence>MFFLLLPAFTFYMKDWLETYSHKKELEFRNQFKDSIQTMSAALKAGYSVENALRETYSDLKSLYKKDSRILKEYEQMIYKLNINRTAEQVLEEFSDNVNQEDVQNFITVFTSAKKSGGDSIAIIYNSVKIISEKIETEKEIQTLLASKIMEFKIMCVIPFCIICYLKLTFGEFLSVLYGNITGMIIMSICLLFYMIAYQMGKRIIHIEV</sequence>
<dbReference type="PANTHER" id="PTHR35007">
    <property type="entry name" value="INTEGRAL MEMBRANE PROTEIN-RELATED"/>
    <property type="match status" value="1"/>
</dbReference>
<proteinExistence type="predicted"/>
<comment type="caution">
    <text evidence="8">The sequence shown here is derived from an EMBL/GenBank/DDBJ whole genome shotgun (WGS) entry which is preliminary data.</text>
</comment>
<dbReference type="EMBL" id="JACOPF010000002">
    <property type="protein sequence ID" value="MBC5689211.1"/>
    <property type="molecule type" value="Genomic_DNA"/>
</dbReference>
<name>A0A923LJP1_9FIRM</name>
<dbReference type="GO" id="GO:0005886">
    <property type="term" value="C:plasma membrane"/>
    <property type="evidence" value="ECO:0007669"/>
    <property type="project" value="UniProtKB-SubCell"/>
</dbReference>
<dbReference type="Proteomes" id="UP000652477">
    <property type="component" value="Unassembled WGS sequence"/>
</dbReference>
<dbReference type="Pfam" id="PF00482">
    <property type="entry name" value="T2SSF"/>
    <property type="match status" value="1"/>
</dbReference>
<comment type="subcellular location">
    <subcellularLocation>
        <location evidence="1">Cell membrane</location>
        <topology evidence="1">Multi-pass membrane protein</topology>
    </subcellularLocation>
</comment>
<feature type="domain" description="Type II secretion system protein GspF" evidence="7">
    <location>
        <begin position="36"/>
        <end position="164"/>
    </location>
</feature>
<evidence type="ECO:0000256" key="5">
    <source>
        <dbReference type="ARBA" id="ARBA00023136"/>
    </source>
</evidence>
<keyword evidence="2" id="KW-1003">Cell membrane</keyword>
<protein>
    <submittedName>
        <fullName evidence="8">Type II secretion system F family protein</fullName>
    </submittedName>
</protein>
<keyword evidence="5 6" id="KW-0472">Membrane</keyword>
<evidence type="ECO:0000259" key="7">
    <source>
        <dbReference type="Pfam" id="PF00482"/>
    </source>
</evidence>
<organism evidence="8 9">
    <name type="scientific">Mediterraneibacter hominis</name>
    <dbReference type="NCBI Taxonomy" id="2763054"/>
    <lineage>
        <taxon>Bacteria</taxon>
        <taxon>Bacillati</taxon>
        <taxon>Bacillota</taxon>
        <taxon>Clostridia</taxon>
        <taxon>Lachnospirales</taxon>
        <taxon>Lachnospiraceae</taxon>
        <taxon>Mediterraneibacter</taxon>
    </lineage>
</organism>
<keyword evidence="9" id="KW-1185">Reference proteome</keyword>
<dbReference type="PANTHER" id="PTHR35007:SF1">
    <property type="entry name" value="PILUS ASSEMBLY PROTEIN"/>
    <property type="match status" value="1"/>
</dbReference>
<reference evidence="8" key="1">
    <citation type="submission" date="2020-08" db="EMBL/GenBank/DDBJ databases">
        <title>Genome public.</title>
        <authorList>
            <person name="Liu C."/>
            <person name="Sun Q."/>
        </authorList>
    </citation>
    <scope>NUCLEOTIDE SEQUENCE</scope>
    <source>
        <strain evidence="8">NSJ-55</strain>
    </source>
</reference>
<dbReference type="AlphaFoldDB" id="A0A923LJP1"/>
<dbReference type="InterPro" id="IPR018076">
    <property type="entry name" value="T2SS_GspF_dom"/>
</dbReference>
<feature type="transmembrane region" description="Helical" evidence="6">
    <location>
        <begin position="176"/>
        <end position="197"/>
    </location>
</feature>
<gene>
    <name evidence="8" type="ORF">H8S37_09805</name>
</gene>
<evidence type="ECO:0000256" key="2">
    <source>
        <dbReference type="ARBA" id="ARBA00022475"/>
    </source>
</evidence>
<evidence type="ECO:0000313" key="9">
    <source>
        <dbReference type="Proteomes" id="UP000652477"/>
    </source>
</evidence>
<accession>A0A923LJP1</accession>
<dbReference type="RefSeq" id="WP_186875888.1">
    <property type="nucleotide sequence ID" value="NZ_JACOPF010000002.1"/>
</dbReference>
<evidence type="ECO:0000256" key="6">
    <source>
        <dbReference type="SAM" id="Phobius"/>
    </source>
</evidence>
<evidence type="ECO:0000256" key="1">
    <source>
        <dbReference type="ARBA" id="ARBA00004651"/>
    </source>
</evidence>